<evidence type="ECO:0000259" key="7">
    <source>
        <dbReference type="Pfam" id="PF04542"/>
    </source>
</evidence>
<evidence type="ECO:0000256" key="4">
    <source>
        <dbReference type="ARBA" id="ARBA00023125"/>
    </source>
</evidence>
<dbReference type="InterPro" id="IPR013324">
    <property type="entry name" value="RNA_pol_sigma_r3/r4-like"/>
</dbReference>
<feature type="domain" description="RNA polymerase sigma-70 region 2" evidence="7">
    <location>
        <begin position="24"/>
        <end position="87"/>
    </location>
</feature>
<evidence type="ECO:0000313" key="9">
    <source>
        <dbReference type="Proteomes" id="UP000059419"/>
    </source>
</evidence>
<proteinExistence type="inferred from homology"/>
<dbReference type="InterPro" id="IPR014284">
    <property type="entry name" value="RNA_pol_sigma-70_dom"/>
</dbReference>
<dbReference type="InterPro" id="IPR007627">
    <property type="entry name" value="RNA_pol_sigma70_r2"/>
</dbReference>
<dbReference type="Gene3D" id="1.10.10.10">
    <property type="entry name" value="Winged helix-like DNA-binding domain superfamily/Winged helix DNA-binding domain"/>
    <property type="match status" value="1"/>
</dbReference>
<keyword evidence="4 6" id="KW-0238">DNA-binding</keyword>
<dbReference type="InterPro" id="IPR036388">
    <property type="entry name" value="WH-like_DNA-bd_sf"/>
</dbReference>
<dbReference type="InterPro" id="IPR000838">
    <property type="entry name" value="RNA_pol_sigma70_ECF_CS"/>
</dbReference>
<dbReference type="SUPFAM" id="SSF88946">
    <property type="entry name" value="Sigma2 domain of RNA polymerase sigma factors"/>
    <property type="match status" value="1"/>
</dbReference>
<dbReference type="Proteomes" id="UP000059419">
    <property type="component" value="Chromosome 1"/>
</dbReference>
<dbReference type="InterPro" id="IPR039425">
    <property type="entry name" value="RNA_pol_sigma-70-like"/>
</dbReference>
<keyword evidence="3 6" id="KW-0731">Sigma factor</keyword>
<dbReference type="OrthoDB" id="9797134at2"/>
<comment type="similarity">
    <text evidence="1 6">Belongs to the sigma-70 factor family. ECF subfamily.</text>
</comment>
<dbReference type="AlphaFoldDB" id="A0A0U5KYF6"/>
<evidence type="ECO:0000313" key="8">
    <source>
        <dbReference type="EMBL" id="CUU22990.1"/>
    </source>
</evidence>
<dbReference type="KEGG" id="ege:EM595_0754"/>
<evidence type="ECO:0000256" key="6">
    <source>
        <dbReference type="RuleBase" id="RU000716"/>
    </source>
</evidence>
<evidence type="ECO:0000256" key="5">
    <source>
        <dbReference type="ARBA" id="ARBA00023163"/>
    </source>
</evidence>
<name>A0A0U5KYF6_9GAMM</name>
<dbReference type="GeneID" id="84614241"/>
<gene>
    <name evidence="8" type="ORF">EM595_0754</name>
</gene>
<dbReference type="PANTHER" id="PTHR43133:SF53">
    <property type="entry name" value="ECF RNA POLYMERASE SIGMA-E FACTOR"/>
    <property type="match status" value="1"/>
</dbReference>
<dbReference type="SUPFAM" id="SSF88659">
    <property type="entry name" value="Sigma3 and sigma4 domains of RNA polymerase sigma factors"/>
    <property type="match status" value="1"/>
</dbReference>
<sequence>MNTQGIALNVARNDIDWNQFLPLHYKRLIGFIKKYISNRNDIDDIAQTTCLEALRSWPSYAGQSRPETWFFGIALNIIRSYYRQHYRHLRVEPLSETIELTLSSGDDPFVNTLCHQQMQTAIRYLEKQPANISAMMEMIIDEGCYQDIALAQSIPVGTVRSRLSRTREALRQAIK</sequence>
<evidence type="ECO:0000256" key="3">
    <source>
        <dbReference type="ARBA" id="ARBA00023082"/>
    </source>
</evidence>
<keyword evidence="5 6" id="KW-0804">Transcription</keyword>
<dbReference type="GO" id="GO:0016987">
    <property type="term" value="F:sigma factor activity"/>
    <property type="evidence" value="ECO:0007669"/>
    <property type="project" value="UniProtKB-KW"/>
</dbReference>
<keyword evidence="2 6" id="KW-0805">Transcription regulation</keyword>
<dbReference type="Pfam" id="PF04542">
    <property type="entry name" value="Sigma70_r2"/>
    <property type="match status" value="1"/>
</dbReference>
<dbReference type="Gene3D" id="1.10.1740.10">
    <property type="match status" value="1"/>
</dbReference>
<dbReference type="PANTHER" id="PTHR43133">
    <property type="entry name" value="RNA POLYMERASE ECF-TYPE SIGMA FACTO"/>
    <property type="match status" value="1"/>
</dbReference>
<dbReference type="InterPro" id="IPR013325">
    <property type="entry name" value="RNA_pol_sigma_r2"/>
</dbReference>
<dbReference type="PATRIC" id="fig|1619313.3.peg.785"/>
<evidence type="ECO:0000256" key="1">
    <source>
        <dbReference type="ARBA" id="ARBA00010641"/>
    </source>
</evidence>
<dbReference type="GO" id="GO:0006352">
    <property type="term" value="P:DNA-templated transcription initiation"/>
    <property type="evidence" value="ECO:0007669"/>
    <property type="project" value="InterPro"/>
</dbReference>
<dbReference type="PROSITE" id="PS01063">
    <property type="entry name" value="SIGMA70_ECF"/>
    <property type="match status" value="1"/>
</dbReference>
<keyword evidence="9" id="KW-1185">Reference proteome</keyword>
<organism evidence="8 9">
    <name type="scientific">Duffyella gerundensis</name>
    <dbReference type="NCBI Taxonomy" id="1619313"/>
    <lineage>
        <taxon>Bacteria</taxon>
        <taxon>Pseudomonadati</taxon>
        <taxon>Pseudomonadota</taxon>
        <taxon>Gammaproteobacteria</taxon>
        <taxon>Enterobacterales</taxon>
        <taxon>Erwiniaceae</taxon>
        <taxon>Duffyella</taxon>
    </lineage>
</organism>
<protein>
    <recommendedName>
        <fullName evidence="6">RNA polymerase sigma factor</fullName>
    </recommendedName>
</protein>
<dbReference type="NCBIfam" id="TIGR02937">
    <property type="entry name" value="sigma70-ECF"/>
    <property type="match status" value="1"/>
</dbReference>
<dbReference type="RefSeq" id="WP_071852480.1">
    <property type="nucleotide sequence ID" value="NZ_CP072598.1"/>
</dbReference>
<dbReference type="EMBL" id="LN907827">
    <property type="protein sequence ID" value="CUU22990.1"/>
    <property type="molecule type" value="Genomic_DNA"/>
</dbReference>
<reference evidence="9" key="1">
    <citation type="submission" date="2015-11" db="EMBL/GenBank/DDBJ databases">
        <authorList>
            <person name="Blom J."/>
        </authorList>
    </citation>
    <scope>NUCLEOTIDE SEQUENCE [LARGE SCALE GENOMIC DNA]</scope>
</reference>
<evidence type="ECO:0000256" key="2">
    <source>
        <dbReference type="ARBA" id="ARBA00023015"/>
    </source>
</evidence>
<dbReference type="STRING" id="1619313.EM595_0754"/>
<dbReference type="GO" id="GO:0003677">
    <property type="term" value="F:DNA binding"/>
    <property type="evidence" value="ECO:0007669"/>
    <property type="project" value="UniProtKB-KW"/>
</dbReference>
<accession>A0A0U5KYF6</accession>